<proteinExistence type="predicted"/>
<dbReference type="EMBL" id="HBUF01287966">
    <property type="protein sequence ID" value="CAG6688658.1"/>
    <property type="molecule type" value="Transcribed_RNA"/>
</dbReference>
<evidence type="ECO:0000313" key="1">
    <source>
        <dbReference type="EMBL" id="CAG6688659.1"/>
    </source>
</evidence>
<organism evidence="1">
    <name type="scientific">Cacopsylla melanoneura</name>
    <dbReference type="NCBI Taxonomy" id="428564"/>
    <lineage>
        <taxon>Eukaryota</taxon>
        <taxon>Metazoa</taxon>
        <taxon>Ecdysozoa</taxon>
        <taxon>Arthropoda</taxon>
        <taxon>Hexapoda</taxon>
        <taxon>Insecta</taxon>
        <taxon>Pterygota</taxon>
        <taxon>Neoptera</taxon>
        <taxon>Paraneoptera</taxon>
        <taxon>Hemiptera</taxon>
        <taxon>Sternorrhyncha</taxon>
        <taxon>Psylloidea</taxon>
        <taxon>Psyllidae</taxon>
        <taxon>Psyllinae</taxon>
        <taxon>Cacopsylla</taxon>
    </lineage>
</organism>
<dbReference type="EMBL" id="HBUF01287967">
    <property type="protein sequence ID" value="CAG6688659.1"/>
    <property type="molecule type" value="Transcribed_RNA"/>
</dbReference>
<sequence>MTSSSSRNTVLNTTVTRSALASTYLGGENRVNNVNMHLHYLEREKRVQCVKNVNMHLHTWEGRVERGSYFKSAPYGRNQGTKNQNPLAHPRFPNRTQVKIAHPQYANPTKVKAHPGFLHLAALFATILILQ</sequence>
<protein>
    <submittedName>
        <fullName evidence="1">Uncharacterized protein</fullName>
    </submittedName>
</protein>
<reference evidence="1" key="1">
    <citation type="submission" date="2021-05" db="EMBL/GenBank/DDBJ databases">
        <authorList>
            <person name="Alioto T."/>
            <person name="Alioto T."/>
            <person name="Gomez Garrido J."/>
        </authorList>
    </citation>
    <scope>NUCLEOTIDE SEQUENCE</scope>
</reference>
<dbReference type="AlphaFoldDB" id="A0A8D8TIL8"/>
<accession>A0A8D8TIL8</accession>
<name>A0A8D8TIL8_9HEMI</name>